<keyword evidence="16" id="KW-1015">Disulfide bond</keyword>
<dbReference type="FunFam" id="1.10.510.10:FF:000528">
    <property type="entry name" value="Tyrosine-protein kinase receptor"/>
    <property type="match status" value="1"/>
</dbReference>
<dbReference type="GO" id="GO:0042593">
    <property type="term" value="P:glucose homeostasis"/>
    <property type="evidence" value="ECO:0007669"/>
    <property type="project" value="TreeGrafter"/>
</dbReference>
<comment type="similarity">
    <text evidence="22">Belongs to the protein kinase superfamily. Tyr protein kinase family. Insulin receptor subfamily.</text>
</comment>
<dbReference type="EMBL" id="GEDC01006489">
    <property type="protein sequence ID" value="JAS30809.1"/>
    <property type="molecule type" value="Transcribed_RNA"/>
</dbReference>
<dbReference type="Gene3D" id="2.60.40.10">
    <property type="entry name" value="Immunoglobulins"/>
    <property type="match status" value="4"/>
</dbReference>
<dbReference type="Pfam" id="PF01030">
    <property type="entry name" value="Recep_L_domain"/>
    <property type="match status" value="2"/>
</dbReference>
<evidence type="ECO:0000256" key="17">
    <source>
        <dbReference type="ARBA" id="ARBA00023170"/>
    </source>
</evidence>
<dbReference type="InterPro" id="IPR000494">
    <property type="entry name" value="Rcpt_L-dom"/>
</dbReference>
<organism evidence="27">
    <name type="scientific">Clastoptera arizonana</name>
    <name type="common">Arizona spittle bug</name>
    <dbReference type="NCBI Taxonomy" id="38151"/>
    <lineage>
        <taxon>Eukaryota</taxon>
        <taxon>Metazoa</taxon>
        <taxon>Ecdysozoa</taxon>
        <taxon>Arthropoda</taxon>
        <taxon>Hexapoda</taxon>
        <taxon>Insecta</taxon>
        <taxon>Pterygota</taxon>
        <taxon>Neoptera</taxon>
        <taxon>Paraneoptera</taxon>
        <taxon>Hemiptera</taxon>
        <taxon>Auchenorrhyncha</taxon>
        <taxon>Cercopoidea</taxon>
        <taxon>Clastopteridae</taxon>
        <taxon>Clastoptera</taxon>
    </lineage>
</organism>
<evidence type="ECO:0000256" key="6">
    <source>
        <dbReference type="ARBA" id="ARBA00022692"/>
    </source>
</evidence>
<proteinExistence type="inferred from homology"/>
<dbReference type="PROSITE" id="PS00109">
    <property type="entry name" value="PROTEIN_KINASE_TYR"/>
    <property type="match status" value="1"/>
</dbReference>
<evidence type="ECO:0000256" key="20">
    <source>
        <dbReference type="ARBA" id="ARBA00051243"/>
    </source>
</evidence>
<dbReference type="GO" id="GO:0005899">
    <property type="term" value="C:insulin receptor complex"/>
    <property type="evidence" value="ECO:0007669"/>
    <property type="project" value="TreeGrafter"/>
</dbReference>
<evidence type="ECO:0000256" key="10">
    <source>
        <dbReference type="ARBA" id="ARBA00022741"/>
    </source>
</evidence>
<evidence type="ECO:0000313" key="27">
    <source>
        <dbReference type="EMBL" id="JAS30809.1"/>
    </source>
</evidence>
<dbReference type="Gene3D" id="2.10.220.10">
    <property type="entry name" value="Hormone Receptor, Insulin-like Growth Factor Receptor 1, Chain A, domain 2"/>
    <property type="match status" value="1"/>
</dbReference>
<dbReference type="FunFam" id="2.60.40.10:FF:001941">
    <property type="entry name" value="Tyrosine-protein kinase receptor"/>
    <property type="match status" value="1"/>
</dbReference>
<dbReference type="InterPro" id="IPR011009">
    <property type="entry name" value="Kinase-like_dom_sf"/>
</dbReference>
<evidence type="ECO:0000256" key="2">
    <source>
        <dbReference type="ARBA" id="ARBA00004479"/>
    </source>
</evidence>
<dbReference type="GO" id="GO:0030424">
    <property type="term" value="C:axon"/>
    <property type="evidence" value="ECO:0007669"/>
    <property type="project" value="TreeGrafter"/>
</dbReference>
<dbReference type="FunFam" id="3.30.200.20:FF:000026">
    <property type="entry name" value="Tyrosine-protein kinase receptor"/>
    <property type="match status" value="1"/>
</dbReference>
<feature type="domain" description="Protein kinase" evidence="25">
    <location>
        <begin position="1125"/>
        <end position="1401"/>
    </location>
</feature>
<dbReference type="SMART" id="SM00219">
    <property type="entry name" value="TyrKc"/>
    <property type="match status" value="1"/>
</dbReference>
<evidence type="ECO:0000256" key="14">
    <source>
        <dbReference type="ARBA" id="ARBA00023136"/>
    </source>
</evidence>
<gene>
    <name evidence="27" type="ORF">g.20700</name>
</gene>
<evidence type="ECO:0000256" key="8">
    <source>
        <dbReference type="ARBA" id="ARBA00022729"/>
    </source>
</evidence>
<keyword evidence="19" id="KW-0464">Manganese</keyword>
<dbReference type="SUPFAM" id="SSF57184">
    <property type="entry name" value="Growth factor receptor domain"/>
    <property type="match status" value="1"/>
</dbReference>
<dbReference type="PROSITE" id="PS50011">
    <property type="entry name" value="PROTEIN_KINASE_DOM"/>
    <property type="match status" value="1"/>
</dbReference>
<dbReference type="FunFam" id="3.80.20.20:FF:000001">
    <property type="entry name" value="Tyrosine-protein kinase receptor"/>
    <property type="match status" value="1"/>
</dbReference>
<evidence type="ECO:0000256" key="22">
    <source>
        <dbReference type="RuleBase" id="RU000312"/>
    </source>
</evidence>
<dbReference type="InterPro" id="IPR001245">
    <property type="entry name" value="Ser-Thr/Tyr_kinase_cat_dom"/>
</dbReference>
<evidence type="ECO:0000256" key="18">
    <source>
        <dbReference type="ARBA" id="ARBA00023180"/>
    </source>
</evidence>
<dbReference type="PROSITE" id="PS00239">
    <property type="entry name" value="RECEPTOR_TYR_KIN_II"/>
    <property type="match status" value="1"/>
</dbReference>
<evidence type="ECO:0000256" key="24">
    <source>
        <dbReference type="SAM" id="Phobius"/>
    </source>
</evidence>
<dbReference type="SMART" id="SM00261">
    <property type="entry name" value="FU"/>
    <property type="match status" value="1"/>
</dbReference>
<reference evidence="27" key="1">
    <citation type="submission" date="2015-12" db="EMBL/GenBank/DDBJ databases">
        <title>De novo transcriptome assembly of four potential Pierce s Disease insect vectors from Arizona vineyards.</title>
        <authorList>
            <person name="Tassone E.E."/>
        </authorList>
    </citation>
    <scope>NUCLEOTIDE SEQUENCE</scope>
</reference>
<dbReference type="InterPro" id="IPR003961">
    <property type="entry name" value="FN3_dom"/>
</dbReference>
<dbReference type="CDD" id="cd05032">
    <property type="entry name" value="PTKc_InsR_like"/>
    <property type="match status" value="1"/>
</dbReference>
<dbReference type="PANTHER" id="PTHR24416:SF525">
    <property type="entry name" value="INSULIN-LIKE RECEPTOR"/>
    <property type="match status" value="1"/>
</dbReference>
<evidence type="ECO:0000256" key="21">
    <source>
        <dbReference type="PROSITE-ProRule" id="PRU10141"/>
    </source>
</evidence>
<keyword evidence="8" id="KW-0732">Signal</keyword>
<keyword evidence="10 21" id="KW-0547">Nucleotide-binding</keyword>
<dbReference type="InterPro" id="IPR017441">
    <property type="entry name" value="Protein_kinase_ATP_BS"/>
</dbReference>
<evidence type="ECO:0000256" key="12">
    <source>
        <dbReference type="ARBA" id="ARBA00022840"/>
    </source>
</evidence>
<evidence type="ECO:0000256" key="1">
    <source>
        <dbReference type="ARBA" id="ARBA00001936"/>
    </source>
</evidence>
<feature type="compositionally biased region" description="Basic and acidic residues" evidence="23">
    <location>
        <begin position="844"/>
        <end position="857"/>
    </location>
</feature>
<dbReference type="PROSITE" id="PS00107">
    <property type="entry name" value="PROTEIN_KINASE_ATP"/>
    <property type="match status" value="1"/>
</dbReference>
<dbReference type="GO" id="GO:0043560">
    <property type="term" value="F:insulin receptor substrate binding"/>
    <property type="evidence" value="ECO:0007669"/>
    <property type="project" value="TreeGrafter"/>
</dbReference>
<dbReference type="InterPro" id="IPR000719">
    <property type="entry name" value="Prot_kinase_dom"/>
</dbReference>
<evidence type="ECO:0000256" key="23">
    <source>
        <dbReference type="SAM" id="MobiDB-lite"/>
    </source>
</evidence>
<dbReference type="Gene3D" id="3.80.20.20">
    <property type="entry name" value="Receptor L-domain"/>
    <property type="match status" value="2"/>
</dbReference>
<dbReference type="PANTHER" id="PTHR24416">
    <property type="entry name" value="TYROSINE-PROTEIN KINASE RECEPTOR"/>
    <property type="match status" value="1"/>
</dbReference>
<keyword evidence="13 24" id="KW-1133">Transmembrane helix</keyword>
<dbReference type="InterPro" id="IPR036116">
    <property type="entry name" value="FN3_sf"/>
</dbReference>
<dbReference type="SUPFAM" id="SSF49265">
    <property type="entry name" value="Fibronectin type III"/>
    <property type="match status" value="3"/>
</dbReference>
<evidence type="ECO:0000256" key="16">
    <source>
        <dbReference type="ARBA" id="ARBA00023157"/>
    </source>
</evidence>
<feature type="binding site" evidence="21">
    <location>
        <position position="1159"/>
    </location>
    <ligand>
        <name>ATP</name>
        <dbReference type="ChEBI" id="CHEBI:30616"/>
    </ligand>
</feature>
<keyword evidence="17 22" id="KW-0675">Receptor</keyword>
<keyword evidence="3 22" id="KW-0597">Phosphoprotein</keyword>
<keyword evidence="7" id="KW-0479">Metal-binding</keyword>
<dbReference type="EC" id="2.7.10.1" evidence="22"/>
<dbReference type="GO" id="GO:0051897">
    <property type="term" value="P:positive regulation of phosphatidylinositol 3-kinase/protein kinase B signal transduction"/>
    <property type="evidence" value="ECO:0007669"/>
    <property type="project" value="TreeGrafter"/>
</dbReference>
<feature type="transmembrane region" description="Helical" evidence="24">
    <location>
        <begin position="1065"/>
        <end position="1086"/>
    </location>
</feature>
<feature type="domain" description="Fibronectin type-III" evidence="26">
    <location>
        <begin position="954"/>
        <end position="1057"/>
    </location>
</feature>
<evidence type="ECO:0000256" key="5">
    <source>
        <dbReference type="ARBA" id="ARBA00022685"/>
    </source>
</evidence>
<feature type="region of interest" description="Disordered" evidence="23">
    <location>
        <begin position="825"/>
        <end position="875"/>
    </location>
</feature>
<evidence type="ECO:0000256" key="3">
    <source>
        <dbReference type="ARBA" id="ARBA00022553"/>
    </source>
</evidence>
<dbReference type="GO" id="GO:0043410">
    <property type="term" value="P:positive regulation of MAPK cascade"/>
    <property type="evidence" value="ECO:0007669"/>
    <property type="project" value="TreeGrafter"/>
</dbReference>
<dbReference type="Pfam" id="PF00757">
    <property type="entry name" value="Furin-like"/>
    <property type="match status" value="1"/>
</dbReference>
<comment type="catalytic activity">
    <reaction evidence="20 22">
        <text>L-tyrosyl-[protein] + ATP = O-phospho-L-tyrosyl-[protein] + ADP + H(+)</text>
        <dbReference type="Rhea" id="RHEA:10596"/>
        <dbReference type="Rhea" id="RHEA-COMP:10136"/>
        <dbReference type="Rhea" id="RHEA-COMP:20101"/>
        <dbReference type="ChEBI" id="CHEBI:15378"/>
        <dbReference type="ChEBI" id="CHEBI:30616"/>
        <dbReference type="ChEBI" id="CHEBI:46858"/>
        <dbReference type="ChEBI" id="CHEBI:61978"/>
        <dbReference type="ChEBI" id="CHEBI:456216"/>
        <dbReference type="EC" id="2.7.10.1"/>
    </reaction>
</comment>
<feature type="compositionally biased region" description="Low complexity" evidence="23">
    <location>
        <begin position="1451"/>
        <end position="1461"/>
    </location>
</feature>
<keyword evidence="9" id="KW-0677">Repeat</keyword>
<protein>
    <recommendedName>
        <fullName evidence="22">Tyrosine-protein kinase receptor</fullName>
        <ecNumber evidence="22">2.7.10.1</ecNumber>
    </recommendedName>
</protein>
<dbReference type="Pfam" id="PF07714">
    <property type="entry name" value="PK_Tyr_Ser-Thr"/>
    <property type="match status" value="1"/>
</dbReference>
<dbReference type="CDD" id="cd00063">
    <property type="entry name" value="FN3"/>
    <property type="match status" value="3"/>
</dbReference>
<dbReference type="Pfam" id="PF00041">
    <property type="entry name" value="fn3"/>
    <property type="match status" value="1"/>
</dbReference>
<sequence>MEDLAWCDHRIRLCLGIVTESDEEEGETVGQRQCEGGRWRGEIRTRRSQVSGGFCWCYGSGDDVSWSRRSTLLWCILLVLFGAATAQLRPDTDIALQPMNGVCQSQDIRNSVDQFLQLRGCEVIEGFLQIVLIDKAEESEYSNLTFPELREITGYLLMYRVNNLRSLSKLFPNLSVIRGHDLFFNYALVVFEMLHLQELGLTSLTDIVRGGVYFVKNPMLCYIDTIDWNLIIRQSPKSTDVKSQDDIQEFQFIKNNKPKNECPICSTKKNCTNNSCWNGQECQKVCPSHCGSRTCNDKGECCDDHCIGGCSGPGPNNCLACRGVLFQNECLEKCPANVFEYMNRRCVAESECRNMPKPRQVSGQEYTPEEYIPEKNVSWKPFQGMCIMKCPPSFLEKEVKDSMGRSYYICEPCKGYCKKECPGANVDSISSAQKLRDCTYITGSLEIQIRGGSNVVKELEDNLKMIEEIHGYLKIVRSFPLVSLNFLKKLRLIHGKKLESQKYALVVLDNQNLVELWDWDNRETDFKILGGKLFFHFNPKLCLYKIDRLKQVANLPDYTDLEVAPSSNGDKVACNVTELEATVYKTESKAVLIKWKQFAHYDARTLLGYVVYSIKAPYNNITMYDGRDACGGDEWRVDDVSAPTSNDTSPTTPELVYILTRLDPYTQYAFYVRTYTIATEKIGAQSKIQYFMTHPDIPSAPLALKASSISSSELNIHWSPPSFPNGNVTHYVVTVKWEREDADFLEQRNYCSEPLVVMEKQPAQPPPDEEHSSEGTTTAEGGICDCKKDENDKLKKEKDKEKEIQFQILFEDALHNQVFIKRTGFADLPDNGDTSPSPSANNRPSREKREISYREQKGLQGNHFPSTSEREKQNPISKIAQSKNKIVNNGYESFEHVVWSRNNLVVKNLRHYAIYTISVIACRERIPQERPDAGNCSAKSIVSARTQQLGTADDVQDLKVQVQTMSNHSLGEVLLKWEEPLAPNGLIVTYQIEYRRVDIENIKPTVECITRKQFQNKNNSYTLKNLAPGNYSVRLRATSLADNGKYTPIQYFFIKEDPNVQPLQLLMITLLAIFIFVAILCLIVFYRRRHIDQSLPNRKLIASVNPEYVSTVYVPDQWEVPRSKIELIRELGQGTFGMVYEGIARDVVPDHQVMPCAIKTVNENATDRERIEFLNEASVMKAFNTHHVVRLIGVVSEGQPTLVVMELMANGDLKTYLRSHRPDNSDEVFKQPPSLRRILQMAIEIADGMAYLSAKKFVHRDLAARNCMVAEDLTVKIGDFGMTRDIYETDYYRKGTKGLLPVRWMAPESLKDGVFTSYSDVWSYGIVLWEMATLASQPYQGLSNDQVLRYVIDGGVMERPDNCPDQLYALMRHCWQHKPSGRPTFLDLVSMLLKDVSSQFTTVSFYHSEEGVEIRGVGVAGGEETPLRVTREIEDFSLGSDDEECYKQPHSSGSSKVSNGSTTPTPNGYIVTRPNGNTTIKFTKY</sequence>
<dbReference type="InterPro" id="IPR020635">
    <property type="entry name" value="Tyr_kinase_cat_dom"/>
</dbReference>
<evidence type="ECO:0000256" key="4">
    <source>
        <dbReference type="ARBA" id="ARBA00022679"/>
    </source>
</evidence>
<dbReference type="InterPro" id="IPR008266">
    <property type="entry name" value="Tyr_kinase_AS"/>
</dbReference>
<dbReference type="GO" id="GO:0005009">
    <property type="term" value="F:insulin receptor activity"/>
    <property type="evidence" value="ECO:0007669"/>
    <property type="project" value="TreeGrafter"/>
</dbReference>
<keyword evidence="6 22" id="KW-0812">Transmembrane</keyword>
<dbReference type="InterPro" id="IPR006212">
    <property type="entry name" value="Furin_repeat"/>
</dbReference>
<dbReference type="InterPro" id="IPR009030">
    <property type="entry name" value="Growth_fac_rcpt_cys_sf"/>
</dbReference>
<dbReference type="GO" id="GO:0046872">
    <property type="term" value="F:metal ion binding"/>
    <property type="evidence" value="ECO:0007669"/>
    <property type="project" value="UniProtKB-KW"/>
</dbReference>
<dbReference type="Gene3D" id="3.30.200.20">
    <property type="entry name" value="Phosphorylase Kinase, domain 1"/>
    <property type="match status" value="1"/>
</dbReference>
<keyword evidence="14 24" id="KW-0472">Membrane</keyword>
<dbReference type="PRINTS" id="PR00109">
    <property type="entry name" value="TYRKINASE"/>
</dbReference>
<dbReference type="GO" id="GO:0005524">
    <property type="term" value="F:ATP binding"/>
    <property type="evidence" value="ECO:0007669"/>
    <property type="project" value="UniProtKB-UniRule"/>
</dbReference>
<dbReference type="SUPFAM" id="SSF52058">
    <property type="entry name" value="L domain-like"/>
    <property type="match status" value="2"/>
</dbReference>
<dbReference type="InterPro" id="IPR006211">
    <property type="entry name" value="Furin-like_Cys-rich_dom"/>
</dbReference>
<evidence type="ECO:0000256" key="7">
    <source>
        <dbReference type="ARBA" id="ARBA00022723"/>
    </source>
</evidence>
<dbReference type="CDD" id="cd00064">
    <property type="entry name" value="FU"/>
    <property type="match status" value="1"/>
</dbReference>
<name>A0A1B6DYS9_9HEMI</name>
<keyword evidence="18" id="KW-0325">Glycoprotein</keyword>
<dbReference type="InterPro" id="IPR036941">
    <property type="entry name" value="Rcpt_L-dom_sf"/>
</dbReference>
<comment type="cofactor">
    <cofactor evidence="1">
        <name>Mn(2+)</name>
        <dbReference type="ChEBI" id="CHEBI:29035"/>
    </cofactor>
</comment>
<keyword evidence="5" id="KW-0165">Cleavage on pair of basic residues</keyword>
<dbReference type="InterPro" id="IPR050122">
    <property type="entry name" value="RTK"/>
</dbReference>
<keyword evidence="15" id="KW-0829">Tyrosine-protein kinase</keyword>
<dbReference type="Gene3D" id="1.10.510.10">
    <property type="entry name" value="Transferase(Phosphotransferase) domain 1"/>
    <property type="match status" value="1"/>
</dbReference>
<feature type="region of interest" description="Disordered" evidence="23">
    <location>
        <begin position="759"/>
        <end position="786"/>
    </location>
</feature>
<evidence type="ECO:0000256" key="11">
    <source>
        <dbReference type="ARBA" id="ARBA00022777"/>
    </source>
</evidence>
<keyword evidence="12 21" id="KW-0067">ATP-binding</keyword>
<dbReference type="InterPro" id="IPR013783">
    <property type="entry name" value="Ig-like_fold"/>
</dbReference>
<feature type="region of interest" description="Disordered" evidence="23">
    <location>
        <begin position="1440"/>
        <end position="1474"/>
    </location>
</feature>
<comment type="subcellular location">
    <subcellularLocation>
        <location evidence="2">Membrane</location>
        <topology evidence="2">Single-pass type I membrane protein</topology>
    </subcellularLocation>
</comment>
<dbReference type="SUPFAM" id="SSF56112">
    <property type="entry name" value="Protein kinase-like (PK-like)"/>
    <property type="match status" value="1"/>
</dbReference>
<dbReference type="SMART" id="SM00060">
    <property type="entry name" value="FN3"/>
    <property type="match status" value="3"/>
</dbReference>
<dbReference type="InterPro" id="IPR002011">
    <property type="entry name" value="Tyr_kinase_rcpt_2_CS"/>
</dbReference>
<dbReference type="PROSITE" id="PS50853">
    <property type="entry name" value="FN3"/>
    <property type="match status" value="1"/>
</dbReference>
<accession>A0A1B6DYS9</accession>
<keyword evidence="11" id="KW-0418">Kinase</keyword>
<evidence type="ECO:0000256" key="15">
    <source>
        <dbReference type="ARBA" id="ARBA00023137"/>
    </source>
</evidence>
<evidence type="ECO:0000256" key="19">
    <source>
        <dbReference type="ARBA" id="ARBA00023211"/>
    </source>
</evidence>
<evidence type="ECO:0000259" key="25">
    <source>
        <dbReference type="PROSITE" id="PS50011"/>
    </source>
</evidence>
<evidence type="ECO:0000256" key="9">
    <source>
        <dbReference type="ARBA" id="ARBA00022737"/>
    </source>
</evidence>
<evidence type="ECO:0000259" key="26">
    <source>
        <dbReference type="PROSITE" id="PS50853"/>
    </source>
</evidence>
<evidence type="ECO:0000256" key="13">
    <source>
        <dbReference type="ARBA" id="ARBA00022989"/>
    </source>
</evidence>
<keyword evidence="4" id="KW-0808">Transferase</keyword>